<dbReference type="GO" id="GO:0006847">
    <property type="term" value="P:plasma membrane acetate transport"/>
    <property type="evidence" value="ECO:0007669"/>
    <property type="project" value="TreeGrafter"/>
</dbReference>
<keyword evidence="7 10" id="KW-1133">Transmembrane helix</keyword>
<dbReference type="InterPro" id="IPR050277">
    <property type="entry name" value="Sodium:Solute_Symporter"/>
</dbReference>
<dbReference type="Pfam" id="PF00474">
    <property type="entry name" value="SSF"/>
    <property type="match status" value="1"/>
</dbReference>
<feature type="transmembrane region" description="Helical" evidence="10">
    <location>
        <begin position="43"/>
        <end position="72"/>
    </location>
</feature>
<dbReference type="GO" id="GO:0015293">
    <property type="term" value="F:symporter activity"/>
    <property type="evidence" value="ECO:0007669"/>
    <property type="project" value="UniProtKB-KW"/>
</dbReference>
<feature type="transmembrane region" description="Helical" evidence="10">
    <location>
        <begin position="78"/>
        <end position="96"/>
    </location>
</feature>
<dbReference type="PROSITE" id="PS50283">
    <property type="entry name" value="NA_SOLUT_SYMP_3"/>
    <property type="match status" value="1"/>
</dbReference>
<evidence type="ECO:0000256" key="8">
    <source>
        <dbReference type="ARBA" id="ARBA00023136"/>
    </source>
</evidence>
<keyword evidence="12" id="KW-1185">Reference proteome</keyword>
<dbReference type="GO" id="GO:0005886">
    <property type="term" value="C:plasma membrane"/>
    <property type="evidence" value="ECO:0007669"/>
    <property type="project" value="UniProtKB-SubCell"/>
</dbReference>
<evidence type="ECO:0000313" key="11">
    <source>
        <dbReference type="EMBL" id="PHJ36736.1"/>
    </source>
</evidence>
<evidence type="ECO:0000256" key="5">
    <source>
        <dbReference type="ARBA" id="ARBA00022692"/>
    </source>
</evidence>
<feature type="transmembrane region" description="Helical" evidence="10">
    <location>
        <begin position="464"/>
        <end position="485"/>
    </location>
</feature>
<accession>A0A2C6MC04</accession>
<keyword evidence="5 10" id="KW-0812">Transmembrane</keyword>
<comment type="caution">
    <text evidence="11">The sequence shown here is derived from an EMBL/GenBank/DDBJ whole genome shotgun (WGS) entry which is preliminary data.</text>
</comment>
<feature type="transmembrane region" description="Helical" evidence="10">
    <location>
        <begin position="491"/>
        <end position="514"/>
    </location>
</feature>
<evidence type="ECO:0000313" key="12">
    <source>
        <dbReference type="Proteomes" id="UP000222564"/>
    </source>
</evidence>
<feature type="transmembrane region" description="Helical" evidence="10">
    <location>
        <begin position="184"/>
        <end position="202"/>
    </location>
</feature>
<dbReference type="OrthoDB" id="9814523at2"/>
<comment type="subcellular location">
    <subcellularLocation>
        <location evidence="1">Cell membrane</location>
        <topology evidence="1">Multi-pass membrane protein</topology>
    </subcellularLocation>
</comment>
<protein>
    <submittedName>
        <fullName evidence="11">Sodium transporter</fullName>
    </submittedName>
</protein>
<feature type="transmembrane region" description="Helical" evidence="10">
    <location>
        <begin position="302"/>
        <end position="328"/>
    </location>
</feature>
<dbReference type="CDD" id="cd11480">
    <property type="entry name" value="SLC5sbd_u4"/>
    <property type="match status" value="1"/>
</dbReference>
<evidence type="ECO:0000256" key="10">
    <source>
        <dbReference type="SAM" id="Phobius"/>
    </source>
</evidence>
<evidence type="ECO:0000256" key="2">
    <source>
        <dbReference type="ARBA" id="ARBA00006434"/>
    </source>
</evidence>
<evidence type="ECO:0000256" key="4">
    <source>
        <dbReference type="ARBA" id="ARBA00022475"/>
    </source>
</evidence>
<organism evidence="11 12">
    <name type="scientific">Desulforamulus profundi</name>
    <dbReference type="NCBI Taxonomy" id="1383067"/>
    <lineage>
        <taxon>Bacteria</taxon>
        <taxon>Bacillati</taxon>
        <taxon>Bacillota</taxon>
        <taxon>Clostridia</taxon>
        <taxon>Eubacteriales</taxon>
        <taxon>Peptococcaceae</taxon>
        <taxon>Desulforamulus</taxon>
    </lineage>
</organism>
<feature type="transmembrane region" description="Helical" evidence="10">
    <location>
        <begin position="432"/>
        <end position="457"/>
    </location>
</feature>
<feature type="transmembrane region" description="Helical" evidence="10">
    <location>
        <begin position="6"/>
        <end position="23"/>
    </location>
</feature>
<evidence type="ECO:0000256" key="1">
    <source>
        <dbReference type="ARBA" id="ARBA00004651"/>
    </source>
</evidence>
<dbReference type="PANTHER" id="PTHR48086:SF6">
    <property type="entry name" value="CATION_ACETATE SYMPORTER ACTP"/>
    <property type="match status" value="1"/>
</dbReference>
<dbReference type="NCBIfam" id="TIGR00813">
    <property type="entry name" value="sss"/>
    <property type="match status" value="1"/>
</dbReference>
<feature type="transmembrane region" description="Helical" evidence="10">
    <location>
        <begin position="408"/>
        <end position="426"/>
    </location>
</feature>
<dbReference type="AlphaFoldDB" id="A0A2C6MC04"/>
<name>A0A2C6MC04_9FIRM</name>
<keyword evidence="6" id="KW-0769">Symport</keyword>
<feature type="transmembrane region" description="Helical" evidence="10">
    <location>
        <begin position="150"/>
        <end position="172"/>
    </location>
</feature>
<dbReference type="InterPro" id="IPR038377">
    <property type="entry name" value="Na/Glc_symporter_sf"/>
</dbReference>
<feature type="transmembrane region" description="Helical" evidence="10">
    <location>
        <begin position="116"/>
        <end position="138"/>
    </location>
</feature>
<feature type="transmembrane region" description="Helical" evidence="10">
    <location>
        <begin position="269"/>
        <end position="290"/>
    </location>
</feature>
<proteinExistence type="inferred from homology"/>
<evidence type="ECO:0000256" key="6">
    <source>
        <dbReference type="ARBA" id="ARBA00022847"/>
    </source>
</evidence>
<comment type="similarity">
    <text evidence="2 9">Belongs to the sodium:solute symporter (SSF) (TC 2.A.21) family.</text>
</comment>
<dbReference type="PANTHER" id="PTHR48086">
    <property type="entry name" value="SODIUM/PROLINE SYMPORTER-RELATED"/>
    <property type="match status" value="1"/>
</dbReference>
<keyword evidence="4" id="KW-1003">Cell membrane</keyword>
<dbReference type="Gene3D" id="1.20.1730.10">
    <property type="entry name" value="Sodium/glucose cotransporter"/>
    <property type="match status" value="1"/>
</dbReference>
<dbReference type="RefSeq" id="WP_099084217.1">
    <property type="nucleotide sequence ID" value="NZ_AWQQ01000154.1"/>
</dbReference>
<gene>
    <name evidence="11" type="ORF">P378_20550</name>
</gene>
<sequence>MQNPIALIIVAISLFLTLFVAWYSRRWTRTTDEFFVAGGKISWVSNGLALIGDYLSAASFLGVAGAVAIFGIDRFWDALGFFAGYMTVLFIIASALRNTGKFTVADVLMARFDWKYIRIASAVTTLVICTFYLVPQIIGAGGLFHLLLGWDYMFTMVLVGSMMAIYVILGGMRGTTYNQIIQGVVLWSVMLFIFILVTVKYFDGNPMKIIHSAHSTIPPQISQTVAAELLTGDSGGNSTEVIMSVNNLLVGKESALTPGVFSKSLPDQISFVLALLLGVAGLPHILTRLYTVPDATEAKKSLALTLAGLSIFYIATCFVGLAAMIVLYPDLLALLVQGKSGVATNMVVPLLSQMIGGEFLMGLAAAGAIAAMLSTAAGLMISATTCLAHDIYAKLLRPGASQAEQLRFAKAGAAVLSIIAITLAIVLKDQGISFLVAISFGIGASTFAPALILAIWWKKLTKEGVVAGMCTGLAVSILFTVAMFMKSKNIFGLPVLVNPAVYSVTAAFVVTVVVSKLTTDYGKVDKFMSLAHNPSVQSERSS</sequence>
<dbReference type="EMBL" id="AWQQ01000154">
    <property type="protein sequence ID" value="PHJ36736.1"/>
    <property type="molecule type" value="Genomic_DNA"/>
</dbReference>
<dbReference type="InterPro" id="IPR001734">
    <property type="entry name" value="Na/solute_symporter"/>
</dbReference>
<evidence type="ECO:0000256" key="9">
    <source>
        <dbReference type="RuleBase" id="RU362091"/>
    </source>
</evidence>
<keyword evidence="3" id="KW-0813">Transport</keyword>
<dbReference type="Proteomes" id="UP000222564">
    <property type="component" value="Unassembled WGS sequence"/>
</dbReference>
<reference evidence="11 12" key="1">
    <citation type="submission" date="2013-09" db="EMBL/GenBank/DDBJ databases">
        <title>Biodegradation of hydrocarbons in the deep terrestrial subsurface : characterization of a microbial consortium composed of two Desulfotomaculum species originating from a deep geological formation.</title>
        <authorList>
            <person name="Aullo T."/>
            <person name="Berlendis S."/>
            <person name="Lascourreges J.-F."/>
            <person name="Dessort D."/>
            <person name="Saint-Laurent S."/>
            <person name="Schraauwers B."/>
            <person name="Mas J."/>
            <person name="Magot M."/>
            <person name="Ranchou-Peyruse A."/>
        </authorList>
    </citation>
    <scope>NUCLEOTIDE SEQUENCE [LARGE SCALE GENOMIC DNA]</scope>
    <source>
        <strain evidence="11 12">Bs107</strain>
    </source>
</reference>
<keyword evidence="8 10" id="KW-0472">Membrane</keyword>
<dbReference type="GO" id="GO:0015123">
    <property type="term" value="F:acetate transmembrane transporter activity"/>
    <property type="evidence" value="ECO:0007669"/>
    <property type="project" value="TreeGrafter"/>
</dbReference>
<evidence type="ECO:0000256" key="3">
    <source>
        <dbReference type="ARBA" id="ARBA00022448"/>
    </source>
</evidence>
<feature type="transmembrane region" description="Helical" evidence="10">
    <location>
        <begin position="359"/>
        <end position="387"/>
    </location>
</feature>
<evidence type="ECO:0000256" key="7">
    <source>
        <dbReference type="ARBA" id="ARBA00022989"/>
    </source>
</evidence>